<reference evidence="2" key="1">
    <citation type="journal article" date="2016" name="Front. Microbiol.">
        <title>Genome Sequence of the Piezophilic, Mesophilic Sulfate-Reducing Bacterium Desulfovibrio indicus J2T.</title>
        <authorList>
            <person name="Cao J."/>
            <person name="Maignien L."/>
            <person name="Shao Z."/>
            <person name="Alain K."/>
            <person name="Jebbar M."/>
        </authorList>
    </citation>
    <scope>NUCLEOTIDE SEQUENCE</scope>
    <source>
        <strain evidence="2">NBRC 103626</strain>
    </source>
</reference>
<evidence type="ECO:0000313" key="2">
    <source>
        <dbReference type="EMBL" id="GJD80095.1"/>
    </source>
</evidence>
<feature type="transmembrane region" description="Helical" evidence="1">
    <location>
        <begin position="24"/>
        <end position="43"/>
    </location>
</feature>
<keyword evidence="3" id="KW-1185">Reference proteome</keyword>
<name>A0AA37HQR2_9HYPH</name>
<sequence length="47" mass="4829">MAEVGRAPPAAERPNGYGHPMLDIVFLAGGLAVFALAAGYAALCERL</sequence>
<keyword evidence="1" id="KW-0472">Membrane</keyword>
<dbReference type="EMBL" id="BPQM01000082">
    <property type="protein sequence ID" value="GJD80095.1"/>
    <property type="molecule type" value="Genomic_DNA"/>
</dbReference>
<organism evidence="2 3">
    <name type="scientific">Methylobacterium gregans</name>
    <dbReference type="NCBI Taxonomy" id="374424"/>
    <lineage>
        <taxon>Bacteria</taxon>
        <taxon>Pseudomonadati</taxon>
        <taxon>Pseudomonadota</taxon>
        <taxon>Alphaproteobacteria</taxon>
        <taxon>Hyphomicrobiales</taxon>
        <taxon>Methylobacteriaceae</taxon>
        <taxon>Methylobacterium</taxon>
    </lineage>
</organism>
<comment type="caution">
    <text evidence="2">The sequence shown here is derived from an EMBL/GenBank/DDBJ whole genome shotgun (WGS) entry which is preliminary data.</text>
</comment>
<evidence type="ECO:0000256" key="1">
    <source>
        <dbReference type="SAM" id="Phobius"/>
    </source>
</evidence>
<gene>
    <name evidence="2" type="ORF">NBEOAGPD_3331</name>
</gene>
<keyword evidence="1" id="KW-1133">Transmembrane helix</keyword>
<dbReference type="RefSeq" id="WP_238303977.1">
    <property type="nucleotide sequence ID" value="NZ_BPQM01000082.1"/>
</dbReference>
<protein>
    <submittedName>
        <fullName evidence="2">Uncharacterized protein</fullName>
    </submittedName>
</protein>
<reference evidence="2" key="2">
    <citation type="submission" date="2021-08" db="EMBL/GenBank/DDBJ databases">
        <authorList>
            <person name="Tani A."/>
            <person name="Ola A."/>
            <person name="Ogura Y."/>
            <person name="Katsura K."/>
            <person name="Hayashi T."/>
        </authorList>
    </citation>
    <scope>NUCLEOTIDE SEQUENCE</scope>
    <source>
        <strain evidence="2">NBRC 103626</strain>
    </source>
</reference>
<accession>A0AA37HQR2</accession>
<proteinExistence type="predicted"/>
<dbReference type="AlphaFoldDB" id="A0AA37HQR2"/>
<evidence type="ECO:0000313" key="3">
    <source>
        <dbReference type="Proteomes" id="UP001055108"/>
    </source>
</evidence>
<dbReference type="Proteomes" id="UP001055108">
    <property type="component" value="Unassembled WGS sequence"/>
</dbReference>
<keyword evidence="1" id="KW-0812">Transmembrane</keyword>